<comment type="caution">
    <text evidence="1">The sequence shown here is derived from an EMBL/GenBank/DDBJ whole genome shotgun (WGS) entry which is preliminary data.</text>
</comment>
<dbReference type="EMBL" id="JRRC01116757">
    <property type="protein sequence ID" value="KHG00175.1"/>
    <property type="molecule type" value="Genomic_DNA"/>
</dbReference>
<evidence type="ECO:0000313" key="2">
    <source>
        <dbReference type="Proteomes" id="UP000032142"/>
    </source>
</evidence>
<gene>
    <name evidence="1" type="ORF">F383_17688</name>
</gene>
<keyword evidence="2" id="KW-1185">Reference proteome</keyword>
<reference evidence="2" key="1">
    <citation type="submission" date="2014-09" db="EMBL/GenBank/DDBJ databases">
        <authorList>
            <person name="Mudge J."/>
            <person name="Ramaraj T."/>
            <person name="Lindquist I.E."/>
            <person name="Bharti A.K."/>
            <person name="Sundararajan A."/>
            <person name="Cameron C.T."/>
            <person name="Woodward J.E."/>
            <person name="May G.D."/>
            <person name="Brubaker C."/>
            <person name="Broadhvest J."/>
            <person name="Wilkins T.A."/>
        </authorList>
    </citation>
    <scope>NUCLEOTIDE SEQUENCE</scope>
    <source>
        <strain evidence="2">cv. AKA8401</strain>
    </source>
</reference>
<dbReference type="AlphaFoldDB" id="A0A0B0MHA1"/>
<dbReference type="Proteomes" id="UP000032142">
    <property type="component" value="Unassembled WGS sequence"/>
</dbReference>
<evidence type="ECO:0000313" key="1">
    <source>
        <dbReference type="EMBL" id="KHG00175.1"/>
    </source>
</evidence>
<accession>A0A0B0MHA1</accession>
<organism evidence="1 2">
    <name type="scientific">Gossypium arboreum</name>
    <name type="common">Tree cotton</name>
    <name type="synonym">Gossypium nanking</name>
    <dbReference type="NCBI Taxonomy" id="29729"/>
    <lineage>
        <taxon>Eukaryota</taxon>
        <taxon>Viridiplantae</taxon>
        <taxon>Streptophyta</taxon>
        <taxon>Embryophyta</taxon>
        <taxon>Tracheophyta</taxon>
        <taxon>Spermatophyta</taxon>
        <taxon>Magnoliopsida</taxon>
        <taxon>eudicotyledons</taxon>
        <taxon>Gunneridae</taxon>
        <taxon>Pentapetalae</taxon>
        <taxon>rosids</taxon>
        <taxon>malvids</taxon>
        <taxon>Malvales</taxon>
        <taxon>Malvaceae</taxon>
        <taxon>Malvoideae</taxon>
        <taxon>Gossypium</taxon>
    </lineage>
</organism>
<sequence length="107" mass="12416">MILDDPQAPDSYDIYKKIANTQKINFQKLSKPYTINLTHNINLDQFIHITQGKIHSHSHMSLIQLILILYVHKGTCTYLSFSNMVCNLNVPDSDTHFIYSFFSQIAR</sequence>
<proteinExistence type="predicted"/>
<name>A0A0B0MHA1_GOSAR</name>
<protein>
    <submittedName>
        <fullName evidence="1">Type IV secretion system virB10</fullName>
    </submittedName>
</protein>